<protein>
    <submittedName>
        <fullName evidence="6">Uncharacterized protein</fullName>
    </submittedName>
</protein>
<organism evidence="6 7">
    <name type="scientific">Ascoidea rubescens DSM 1968</name>
    <dbReference type="NCBI Taxonomy" id="1344418"/>
    <lineage>
        <taxon>Eukaryota</taxon>
        <taxon>Fungi</taxon>
        <taxon>Dikarya</taxon>
        <taxon>Ascomycota</taxon>
        <taxon>Saccharomycotina</taxon>
        <taxon>Saccharomycetes</taxon>
        <taxon>Ascoideaceae</taxon>
        <taxon>Ascoidea</taxon>
    </lineage>
</organism>
<accession>A0A1D2VJY3</accession>
<evidence type="ECO:0000313" key="7">
    <source>
        <dbReference type="Proteomes" id="UP000095038"/>
    </source>
</evidence>
<feature type="transmembrane region" description="Helical" evidence="5">
    <location>
        <begin position="29"/>
        <end position="50"/>
    </location>
</feature>
<keyword evidence="2" id="KW-0999">Mitochondrion inner membrane</keyword>
<dbReference type="InterPro" id="IPR039297">
    <property type="entry name" value="COX7a"/>
</dbReference>
<proteinExistence type="predicted"/>
<sequence>MPKNTVIELQRLYQNSDKSLWMRHPRSKFYIYPFWGLFAFTTGATLYYSGRAILGIKEKK</sequence>
<gene>
    <name evidence="6" type="ORF">ASCRUDRAFT_75179</name>
</gene>
<dbReference type="InParanoid" id="A0A1D2VJY3"/>
<dbReference type="STRING" id="1344418.A0A1D2VJY3"/>
<keyword evidence="3" id="KW-0496">Mitochondrion</keyword>
<dbReference type="AlphaFoldDB" id="A0A1D2VJY3"/>
<dbReference type="Proteomes" id="UP000095038">
    <property type="component" value="Unassembled WGS sequence"/>
</dbReference>
<evidence type="ECO:0000256" key="5">
    <source>
        <dbReference type="SAM" id="Phobius"/>
    </source>
</evidence>
<keyword evidence="5" id="KW-0812">Transmembrane</keyword>
<dbReference type="Pfam" id="PF02238">
    <property type="entry name" value="COX7a"/>
    <property type="match status" value="1"/>
</dbReference>
<dbReference type="EMBL" id="KV454478">
    <property type="protein sequence ID" value="ODV61922.1"/>
    <property type="molecule type" value="Genomic_DNA"/>
</dbReference>
<dbReference type="FunCoup" id="A0A1D2VJY3">
    <property type="interactions" value="92"/>
</dbReference>
<keyword evidence="4 5" id="KW-0472">Membrane</keyword>
<comment type="subcellular location">
    <subcellularLocation>
        <location evidence="1">Mitochondrion inner membrane</location>
    </subcellularLocation>
</comment>
<dbReference type="OrthoDB" id="5511599at2759"/>
<evidence type="ECO:0000313" key="6">
    <source>
        <dbReference type="EMBL" id="ODV61922.1"/>
    </source>
</evidence>
<evidence type="ECO:0000256" key="4">
    <source>
        <dbReference type="ARBA" id="ARBA00023136"/>
    </source>
</evidence>
<name>A0A1D2VJY3_9ASCO</name>
<keyword evidence="5" id="KW-1133">Transmembrane helix</keyword>
<evidence type="ECO:0000256" key="1">
    <source>
        <dbReference type="ARBA" id="ARBA00004273"/>
    </source>
</evidence>
<evidence type="ECO:0000256" key="3">
    <source>
        <dbReference type="ARBA" id="ARBA00023128"/>
    </source>
</evidence>
<dbReference type="GeneID" id="30966595"/>
<evidence type="ECO:0000256" key="2">
    <source>
        <dbReference type="ARBA" id="ARBA00022792"/>
    </source>
</evidence>
<keyword evidence="7" id="KW-1185">Reference proteome</keyword>
<reference evidence="7" key="1">
    <citation type="submission" date="2016-05" db="EMBL/GenBank/DDBJ databases">
        <title>Comparative genomics of biotechnologically important yeasts.</title>
        <authorList>
            <consortium name="DOE Joint Genome Institute"/>
            <person name="Riley R."/>
            <person name="Haridas S."/>
            <person name="Wolfe K.H."/>
            <person name="Lopes M.R."/>
            <person name="Hittinger C.T."/>
            <person name="Goker M."/>
            <person name="Salamov A."/>
            <person name="Wisecaver J."/>
            <person name="Long T.M."/>
            <person name="Aerts A.L."/>
            <person name="Barry K."/>
            <person name="Choi C."/>
            <person name="Clum A."/>
            <person name="Coughlan A.Y."/>
            <person name="Deshpande S."/>
            <person name="Douglass A.P."/>
            <person name="Hanson S.J."/>
            <person name="Klenk H.-P."/>
            <person name="Labutti K."/>
            <person name="Lapidus A."/>
            <person name="Lindquist E."/>
            <person name="Lipzen A."/>
            <person name="Meier-Kolthoff J.P."/>
            <person name="Ohm R.A."/>
            <person name="Otillar R.P."/>
            <person name="Pangilinan J."/>
            <person name="Peng Y."/>
            <person name="Rokas A."/>
            <person name="Rosa C.A."/>
            <person name="Scheuner C."/>
            <person name="Sibirny A.A."/>
            <person name="Slot J.C."/>
            <person name="Stielow J.B."/>
            <person name="Sun H."/>
            <person name="Kurtzman C.P."/>
            <person name="Blackwell M."/>
            <person name="Grigoriev I.V."/>
            <person name="Jeffries T.W."/>
        </authorList>
    </citation>
    <scope>NUCLEOTIDE SEQUENCE [LARGE SCALE GENOMIC DNA]</scope>
    <source>
        <strain evidence="7">DSM 1968</strain>
    </source>
</reference>
<dbReference type="GO" id="GO:0005743">
    <property type="term" value="C:mitochondrial inner membrane"/>
    <property type="evidence" value="ECO:0007669"/>
    <property type="project" value="UniProtKB-SubCell"/>
</dbReference>
<dbReference type="RefSeq" id="XP_020048229.1">
    <property type="nucleotide sequence ID" value="XM_020192959.1"/>
</dbReference>